<proteinExistence type="predicted"/>
<organism evidence="1 2">
    <name type="scientific">Pseudochelatococcus contaminans</name>
    <dbReference type="NCBI Taxonomy" id="1538103"/>
    <lineage>
        <taxon>Bacteria</taxon>
        <taxon>Pseudomonadati</taxon>
        <taxon>Pseudomonadota</taxon>
        <taxon>Alphaproteobacteria</taxon>
        <taxon>Hyphomicrobiales</taxon>
        <taxon>Chelatococcaceae</taxon>
        <taxon>Pseudochelatococcus</taxon>
    </lineage>
</organism>
<dbReference type="RefSeq" id="WP_183753684.1">
    <property type="nucleotide sequence ID" value="NZ_JACICC010000007.1"/>
</dbReference>
<evidence type="ECO:0000313" key="2">
    <source>
        <dbReference type="Proteomes" id="UP000537592"/>
    </source>
</evidence>
<gene>
    <name evidence="1" type="ORF">FHS81_002680</name>
</gene>
<sequence length="269" mass="30321">MTIPDRQNLTALFAYGLGVQPTRAQIELFEADLSRSSLELIYDSLREIRGSGIRGQTGLDLRSVVFAVYARKLAEISRLFPIFFVFESSFRAFVAGRLAAIYGADDWWRPIDRAVRNSSDPLLLRTLNGQPVARSTLRTVSRVLCSVRDAGAPSPNTGYDVISSGTMATVGSLIEQHWGDMIDSFHSGHMYRPHGRLTKTEFGELFKRVRLARNEAYHHRSVPAQARVVEIAEELLDFLDVHLEHSCRNVNAARLTPLRFKVQKEPRHA</sequence>
<name>A0A7W5Z5I9_9HYPH</name>
<keyword evidence="2" id="KW-1185">Reference proteome</keyword>
<dbReference type="AlphaFoldDB" id="A0A7W5Z5I9"/>
<reference evidence="1 2" key="1">
    <citation type="submission" date="2020-08" db="EMBL/GenBank/DDBJ databases">
        <title>Genomic Encyclopedia of Type Strains, Phase IV (KMG-IV): sequencing the most valuable type-strain genomes for metagenomic binning, comparative biology and taxonomic classification.</title>
        <authorList>
            <person name="Goeker M."/>
        </authorList>
    </citation>
    <scope>NUCLEOTIDE SEQUENCE [LARGE SCALE GENOMIC DNA]</scope>
    <source>
        <strain evidence="1 2">DSM 28760</strain>
    </source>
</reference>
<dbReference type="EMBL" id="JACICC010000007">
    <property type="protein sequence ID" value="MBB3810578.1"/>
    <property type="molecule type" value="Genomic_DNA"/>
</dbReference>
<accession>A0A7W5Z5I9</accession>
<protein>
    <submittedName>
        <fullName evidence="1">Uncharacterized protein</fullName>
    </submittedName>
</protein>
<evidence type="ECO:0000313" key="1">
    <source>
        <dbReference type="EMBL" id="MBB3810578.1"/>
    </source>
</evidence>
<comment type="caution">
    <text evidence="1">The sequence shown here is derived from an EMBL/GenBank/DDBJ whole genome shotgun (WGS) entry which is preliminary data.</text>
</comment>
<dbReference type="Proteomes" id="UP000537592">
    <property type="component" value="Unassembled WGS sequence"/>
</dbReference>